<dbReference type="Gene3D" id="3.90.1150.10">
    <property type="entry name" value="Aspartate Aminotransferase, domain 1"/>
    <property type="match status" value="1"/>
</dbReference>
<dbReference type="GO" id="GO:0016846">
    <property type="term" value="F:carbon-sulfur lyase activity"/>
    <property type="evidence" value="ECO:0007669"/>
    <property type="project" value="TreeGrafter"/>
</dbReference>
<proteinExistence type="inferred from homology"/>
<keyword evidence="5" id="KW-0808">Transferase</keyword>
<dbReference type="EMBL" id="CP076361">
    <property type="protein sequence ID" value="QWK89158.1"/>
    <property type="molecule type" value="Genomic_DNA"/>
</dbReference>
<name>A0A975P521_9RHOB</name>
<feature type="modified residue" description="N6-(pyridoxal phosphate)lysine" evidence="3">
    <location>
        <position position="209"/>
    </location>
</feature>
<evidence type="ECO:0000256" key="3">
    <source>
        <dbReference type="PIRSR" id="PIRSR001434-2"/>
    </source>
</evidence>
<dbReference type="InterPro" id="IPR000277">
    <property type="entry name" value="Cys/Met-Metab_PyrdxlP-dep_enz"/>
</dbReference>
<evidence type="ECO:0000256" key="4">
    <source>
        <dbReference type="RuleBase" id="RU362118"/>
    </source>
</evidence>
<dbReference type="GO" id="GO:0005737">
    <property type="term" value="C:cytoplasm"/>
    <property type="evidence" value="ECO:0007669"/>
    <property type="project" value="TreeGrafter"/>
</dbReference>
<comment type="cofactor">
    <cofactor evidence="1 4">
        <name>pyridoxal 5'-phosphate</name>
        <dbReference type="ChEBI" id="CHEBI:597326"/>
    </cofactor>
</comment>
<dbReference type="RefSeq" id="WP_215505829.1">
    <property type="nucleotide sequence ID" value="NZ_CP076361.1"/>
</dbReference>
<dbReference type="GO" id="GO:0030170">
    <property type="term" value="F:pyridoxal phosphate binding"/>
    <property type="evidence" value="ECO:0007669"/>
    <property type="project" value="InterPro"/>
</dbReference>
<evidence type="ECO:0000256" key="2">
    <source>
        <dbReference type="ARBA" id="ARBA00022898"/>
    </source>
</evidence>
<dbReference type="PANTHER" id="PTHR11808">
    <property type="entry name" value="TRANS-SULFURATION ENZYME FAMILY MEMBER"/>
    <property type="match status" value="1"/>
</dbReference>
<dbReference type="GO" id="GO:0019346">
    <property type="term" value="P:transsulfuration"/>
    <property type="evidence" value="ECO:0007669"/>
    <property type="project" value="InterPro"/>
</dbReference>
<dbReference type="InterPro" id="IPR015422">
    <property type="entry name" value="PyrdxlP-dep_Trfase_small"/>
</dbReference>
<dbReference type="Pfam" id="PF01053">
    <property type="entry name" value="Cys_Met_Meta_PP"/>
    <property type="match status" value="1"/>
</dbReference>
<dbReference type="PIRSF" id="PIRSF001434">
    <property type="entry name" value="CGS"/>
    <property type="match status" value="1"/>
</dbReference>
<dbReference type="InterPro" id="IPR015424">
    <property type="entry name" value="PyrdxlP-dep_Trfase"/>
</dbReference>
<accession>A0A975P521</accession>
<dbReference type="SUPFAM" id="SSF53383">
    <property type="entry name" value="PLP-dependent transferases"/>
    <property type="match status" value="1"/>
</dbReference>
<evidence type="ECO:0000313" key="6">
    <source>
        <dbReference type="Proteomes" id="UP000679352"/>
    </source>
</evidence>
<dbReference type="KEGG" id="gfu:KM031_09745"/>
<dbReference type="Gene3D" id="3.40.640.10">
    <property type="entry name" value="Type I PLP-dependent aspartate aminotransferase-like (Major domain)"/>
    <property type="match status" value="1"/>
</dbReference>
<dbReference type="Proteomes" id="UP000679352">
    <property type="component" value="Chromosome"/>
</dbReference>
<reference evidence="5" key="1">
    <citation type="submission" date="2021-06" db="EMBL/GenBank/DDBJ databases">
        <title>Direct submission.</title>
        <authorList>
            <person name="Lee C.-S."/>
            <person name="Jin L."/>
        </authorList>
    </citation>
    <scope>NUCLEOTIDE SEQUENCE</scope>
    <source>
        <strain evidence="5">Con5</strain>
    </source>
</reference>
<dbReference type="NCBIfam" id="NF004627">
    <property type="entry name" value="PRK05968.1"/>
    <property type="match status" value="1"/>
</dbReference>
<dbReference type="GO" id="GO:0016740">
    <property type="term" value="F:transferase activity"/>
    <property type="evidence" value="ECO:0007669"/>
    <property type="project" value="UniProtKB-KW"/>
</dbReference>
<sequence>MTHLPPARPTLTEALIAPANAQPHHATSVPIFQTSSFLFDRYEDMAAVFAGHSDRFIYTRGNNPTVAELEALIARLEGCEAARGFASGMAAVAAAVMPFVQAGDRVVAVENLYSDAFRLFEVVLKKFGVQTDYVDGSDTEAVIRALPGAKLVYLESPTSWTFTLQDLSAIGRAARAEGVISVIDNSWATPLYQRPAEMGIDLIIHAASKYLAGHSDTIAGLVTGPKALIDRINHEAYHYLGGKMSPFDAWLVLRGMRTLNLRMARHMENGLALGRALLAHEAVTALRHPGFGPHPGLTGFGGLFAFDLDCSVDIARFTNALRVVKIGVSWGGPESLIIPAQAALGLSGAANSFQRFGVNARSLRIAAGLEEPDALVEDVVNAIRVARR</sequence>
<dbReference type="FunFam" id="3.40.640.10:FF:000046">
    <property type="entry name" value="Cystathionine gamma-lyase"/>
    <property type="match status" value="1"/>
</dbReference>
<keyword evidence="6" id="KW-1185">Reference proteome</keyword>
<dbReference type="PANTHER" id="PTHR11808:SF80">
    <property type="entry name" value="CYSTATHIONINE GAMMA-LYASE"/>
    <property type="match status" value="1"/>
</dbReference>
<dbReference type="InterPro" id="IPR015421">
    <property type="entry name" value="PyrdxlP-dep_Trfase_major"/>
</dbReference>
<protein>
    <submittedName>
        <fullName evidence="5">PLP-dependent transferase</fullName>
    </submittedName>
</protein>
<evidence type="ECO:0000313" key="5">
    <source>
        <dbReference type="EMBL" id="QWK89158.1"/>
    </source>
</evidence>
<comment type="similarity">
    <text evidence="4">Belongs to the trans-sulfuration enzymes family.</text>
</comment>
<keyword evidence="2 3" id="KW-0663">Pyridoxal phosphate</keyword>
<dbReference type="AlphaFoldDB" id="A0A975P521"/>
<evidence type="ECO:0000256" key="1">
    <source>
        <dbReference type="ARBA" id="ARBA00001933"/>
    </source>
</evidence>
<organism evidence="5 6">
    <name type="scientific">Gemmobacter fulvus</name>
    <dbReference type="NCBI Taxonomy" id="2840474"/>
    <lineage>
        <taxon>Bacteria</taxon>
        <taxon>Pseudomonadati</taxon>
        <taxon>Pseudomonadota</taxon>
        <taxon>Alphaproteobacteria</taxon>
        <taxon>Rhodobacterales</taxon>
        <taxon>Paracoccaceae</taxon>
        <taxon>Gemmobacter</taxon>
    </lineage>
</organism>
<gene>
    <name evidence="5" type="ORF">KM031_09745</name>
</gene>